<feature type="non-terminal residue" evidence="1">
    <location>
        <position position="1"/>
    </location>
</feature>
<proteinExistence type="predicted"/>
<sequence length="133" mass="15261">MDRMPYRIPSDEDIAKAVTSCINEYGIINSQRKLGELVRQRIKDIQNDYSVSDRRVRMVAIAKNLVDLELKYKEGGEGKLPHKCPICGSKLKRLKNMTIYGGTVTLGYSCSNCRYWTGLRKNIPSRYVFASRH</sequence>
<name>A0A8J8CG96_9ARCH</name>
<evidence type="ECO:0000313" key="1">
    <source>
        <dbReference type="EMBL" id="MBX8644111.1"/>
    </source>
</evidence>
<evidence type="ECO:0000313" key="2">
    <source>
        <dbReference type="Proteomes" id="UP000750197"/>
    </source>
</evidence>
<gene>
    <name evidence="1" type="ORF">KIY12_05230</name>
</gene>
<organism evidence="1 2">
    <name type="scientific">Candidatus Sysuiplasma superficiale</name>
    <dbReference type="NCBI Taxonomy" id="2823368"/>
    <lineage>
        <taxon>Archaea</taxon>
        <taxon>Methanobacteriati</taxon>
        <taxon>Thermoplasmatota</taxon>
        <taxon>Thermoplasmata</taxon>
        <taxon>Candidatus Sysuiplasmatales</taxon>
        <taxon>Candidatus Sysuiplasmataceae</taxon>
        <taxon>Candidatus Sysuiplasma</taxon>
    </lineage>
</organism>
<protein>
    <submittedName>
        <fullName evidence="1">Uncharacterized protein</fullName>
    </submittedName>
</protein>
<dbReference type="Proteomes" id="UP000750197">
    <property type="component" value="Unassembled WGS sequence"/>
</dbReference>
<comment type="caution">
    <text evidence="1">The sequence shown here is derived from an EMBL/GenBank/DDBJ whole genome shotgun (WGS) entry which is preliminary data.</text>
</comment>
<reference evidence="1" key="1">
    <citation type="submission" date="2021-05" db="EMBL/GenBank/DDBJ databases">
        <title>Genomic insights into ecological role and evolution of a novel Thermoplasmata order Candidatus Sysuiplasmatales.</title>
        <authorList>
            <person name="Yuan Y."/>
        </authorList>
    </citation>
    <scope>NUCLEOTIDE SEQUENCE</scope>
    <source>
        <strain evidence="1">TUT19-bin139</strain>
    </source>
</reference>
<dbReference type="AlphaFoldDB" id="A0A8J8CG96"/>
<dbReference type="EMBL" id="JAHEAC010000038">
    <property type="protein sequence ID" value="MBX8644111.1"/>
    <property type="molecule type" value="Genomic_DNA"/>
</dbReference>
<accession>A0A8J8CG96</accession>